<dbReference type="CDD" id="cd00093">
    <property type="entry name" value="HTH_XRE"/>
    <property type="match status" value="1"/>
</dbReference>
<dbReference type="SMART" id="SM00530">
    <property type="entry name" value="HTH_XRE"/>
    <property type="match status" value="1"/>
</dbReference>
<evidence type="ECO:0000313" key="2">
    <source>
        <dbReference type="EMBL" id="MBQ0928573.1"/>
    </source>
</evidence>
<dbReference type="Pfam" id="PF19054">
    <property type="entry name" value="DUF5753"/>
    <property type="match status" value="1"/>
</dbReference>
<dbReference type="InterPro" id="IPR001387">
    <property type="entry name" value="Cro/C1-type_HTH"/>
</dbReference>
<dbReference type="Gene3D" id="1.10.260.40">
    <property type="entry name" value="lambda repressor-like DNA-binding domains"/>
    <property type="match status" value="1"/>
</dbReference>
<accession>A0ABS5DQM1</accession>
<dbReference type="PROSITE" id="PS50943">
    <property type="entry name" value="HTH_CROC1"/>
    <property type="match status" value="1"/>
</dbReference>
<name>A0ABS5DQM1_9PSEU</name>
<dbReference type="RefSeq" id="WP_210973580.1">
    <property type="nucleotide sequence ID" value="NZ_JAGPXE010000021.1"/>
</dbReference>
<dbReference type="InterPro" id="IPR010982">
    <property type="entry name" value="Lambda_DNA-bd_dom_sf"/>
</dbReference>
<proteinExistence type="predicted"/>
<dbReference type="Proteomes" id="UP000674084">
    <property type="component" value="Unassembled WGS sequence"/>
</dbReference>
<sequence>MASTAGTPRARELGAKLRKHRNAAGLTTAQVGAGVGRGHSYVSRWENGKLVPSPEDTASVLTVCGVNGAERDRLLKLAREAADPDWLAPGVDQQLAALGEYERSASQILAAEPMLIPGLCQTFDYATATVAAFGAARAEAEQQAMTRLGRQHILTDPTSKRFEAFIGEYALRYSTCPREAMSGQLHRLIELGQRDNVTIRVVRLDTPLVEMTHGSWTLMSFEDTTPVVYLEHLGSTAAITDRRTVTRCEVAAESLREKAMSPAESAELIADLV</sequence>
<dbReference type="SUPFAM" id="SSF47413">
    <property type="entry name" value="lambda repressor-like DNA-binding domains"/>
    <property type="match status" value="1"/>
</dbReference>
<dbReference type="EMBL" id="JAGPXE010000021">
    <property type="protein sequence ID" value="MBQ0928573.1"/>
    <property type="molecule type" value="Genomic_DNA"/>
</dbReference>
<gene>
    <name evidence="2" type="ORF">KBO27_31910</name>
</gene>
<dbReference type="Pfam" id="PF13560">
    <property type="entry name" value="HTH_31"/>
    <property type="match status" value="1"/>
</dbReference>
<comment type="caution">
    <text evidence="2">The sequence shown here is derived from an EMBL/GenBank/DDBJ whole genome shotgun (WGS) entry which is preliminary data.</text>
</comment>
<dbReference type="InterPro" id="IPR043917">
    <property type="entry name" value="DUF5753"/>
</dbReference>
<feature type="domain" description="HTH cro/C1-type" evidence="1">
    <location>
        <begin position="17"/>
        <end position="71"/>
    </location>
</feature>
<organism evidence="2 3">
    <name type="scientific">Saccharopolyspora endophytica</name>
    <dbReference type="NCBI Taxonomy" id="543886"/>
    <lineage>
        <taxon>Bacteria</taxon>
        <taxon>Bacillati</taxon>
        <taxon>Actinomycetota</taxon>
        <taxon>Actinomycetes</taxon>
        <taxon>Pseudonocardiales</taxon>
        <taxon>Pseudonocardiaceae</taxon>
        <taxon>Saccharopolyspora</taxon>
    </lineage>
</organism>
<protein>
    <submittedName>
        <fullName evidence="2">Helix-turn-helix domain-containing protein</fullName>
    </submittedName>
</protein>
<evidence type="ECO:0000259" key="1">
    <source>
        <dbReference type="PROSITE" id="PS50943"/>
    </source>
</evidence>
<evidence type="ECO:0000313" key="3">
    <source>
        <dbReference type="Proteomes" id="UP000674084"/>
    </source>
</evidence>
<keyword evidence="3" id="KW-1185">Reference proteome</keyword>
<reference evidence="2 3" key="1">
    <citation type="submission" date="2021-04" db="EMBL/GenBank/DDBJ databases">
        <title>Whole-genome sequencing of Saccharopolyspora endophytica KCTC 19397.</title>
        <authorList>
            <person name="Ay H."/>
            <person name="Saygin H."/>
            <person name="Sahin N."/>
        </authorList>
    </citation>
    <scope>NUCLEOTIDE SEQUENCE [LARGE SCALE GENOMIC DNA]</scope>
    <source>
        <strain evidence="2 3">KCTC 19397</strain>
    </source>
</reference>